<evidence type="ECO:0000256" key="5">
    <source>
        <dbReference type="SAM" id="MobiDB-lite"/>
    </source>
</evidence>
<keyword evidence="11" id="KW-1185">Reference proteome</keyword>
<organism evidence="10 11">
    <name type="scientific">Anopheles culicifacies</name>
    <dbReference type="NCBI Taxonomy" id="139723"/>
    <lineage>
        <taxon>Eukaryota</taxon>
        <taxon>Metazoa</taxon>
        <taxon>Ecdysozoa</taxon>
        <taxon>Arthropoda</taxon>
        <taxon>Hexapoda</taxon>
        <taxon>Insecta</taxon>
        <taxon>Pterygota</taxon>
        <taxon>Neoptera</taxon>
        <taxon>Endopterygota</taxon>
        <taxon>Diptera</taxon>
        <taxon>Nematocera</taxon>
        <taxon>Culicoidea</taxon>
        <taxon>Culicidae</taxon>
        <taxon>Anophelinae</taxon>
        <taxon>Anopheles</taxon>
        <taxon>culicifacies species complex</taxon>
    </lineage>
</organism>
<dbReference type="CDD" id="cd12036">
    <property type="entry name" value="SH3_MPP5"/>
    <property type="match status" value="1"/>
</dbReference>
<evidence type="ECO:0008006" key="12">
    <source>
        <dbReference type="Google" id="ProtNLM"/>
    </source>
</evidence>
<feature type="region of interest" description="Disordered" evidence="5">
    <location>
        <begin position="107"/>
        <end position="128"/>
    </location>
</feature>
<feature type="compositionally biased region" description="Polar residues" evidence="5">
    <location>
        <begin position="644"/>
        <end position="658"/>
    </location>
</feature>
<feature type="domain" description="SH3" evidence="6">
    <location>
        <begin position="1063"/>
        <end position="1134"/>
    </location>
</feature>
<dbReference type="VEuPathDB" id="VectorBase:ACUA017579"/>
<accession>A0A182MG91</accession>
<feature type="compositionally biased region" description="Basic and acidic residues" evidence="5">
    <location>
        <begin position="664"/>
        <end position="676"/>
    </location>
</feature>
<dbReference type="InterPro" id="IPR036028">
    <property type="entry name" value="SH3-like_dom_sf"/>
</dbReference>
<dbReference type="Gene3D" id="3.40.50.300">
    <property type="entry name" value="P-loop containing nucleotide triphosphate hydrolases"/>
    <property type="match status" value="1"/>
</dbReference>
<dbReference type="SUPFAM" id="SSF52540">
    <property type="entry name" value="P-loop containing nucleoside triphosphate hydrolases"/>
    <property type="match status" value="1"/>
</dbReference>
<dbReference type="Pfam" id="PF00595">
    <property type="entry name" value="PDZ"/>
    <property type="match status" value="1"/>
</dbReference>
<dbReference type="Proteomes" id="UP000075883">
    <property type="component" value="Unassembled WGS sequence"/>
</dbReference>
<dbReference type="InterPro" id="IPR004172">
    <property type="entry name" value="L27_dom"/>
</dbReference>
<feature type="compositionally biased region" description="Basic residues" evidence="5">
    <location>
        <begin position="462"/>
        <end position="494"/>
    </location>
</feature>
<feature type="compositionally biased region" description="Polar residues" evidence="5">
    <location>
        <begin position="540"/>
        <end position="550"/>
    </location>
</feature>
<dbReference type="SMART" id="SM00326">
    <property type="entry name" value="SH3"/>
    <property type="match status" value="1"/>
</dbReference>
<proteinExistence type="inferred from homology"/>
<keyword evidence="2 4" id="KW-0728">SH3 domain</keyword>
<dbReference type="InterPro" id="IPR008145">
    <property type="entry name" value="GK/Ca_channel_bsu"/>
</dbReference>
<dbReference type="EMBL" id="AXCM01000847">
    <property type="status" value="NOT_ANNOTATED_CDS"/>
    <property type="molecule type" value="Genomic_DNA"/>
</dbReference>
<dbReference type="InterPro" id="IPR027417">
    <property type="entry name" value="P-loop_NTPase"/>
</dbReference>
<evidence type="ECO:0000313" key="11">
    <source>
        <dbReference type="Proteomes" id="UP000075883"/>
    </source>
</evidence>
<evidence type="ECO:0000256" key="4">
    <source>
        <dbReference type="PROSITE-ProRule" id="PRU00192"/>
    </source>
</evidence>
<dbReference type="PROSITE" id="PS50106">
    <property type="entry name" value="PDZ"/>
    <property type="match status" value="1"/>
</dbReference>
<keyword evidence="3" id="KW-0677">Repeat</keyword>
<dbReference type="PROSITE" id="PS51022">
    <property type="entry name" value="L27"/>
    <property type="match status" value="1"/>
</dbReference>
<dbReference type="FunFam" id="3.40.50.300:FF:000469">
    <property type="entry name" value="MAGUK p55 subfamily member 5"/>
    <property type="match status" value="1"/>
</dbReference>
<dbReference type="Pfam" id="PF02828">
    <property type="entry name" value="L27"/>
    <property type="match status" value="1"/>
</dbReference>
<dbReference type="InterPro" id="IPR036034">
    <property type="entry name" value="PDZ_sf"/>
</dbReference>
<dbReference type="STRING" id="139723.A0A182MG91"/>
<evidence type="ECO:0000259" key="9">
    <source>
        <dbReference type="PROSITE" id="PS51022"/>
    </source>
</evidence>
<dbReference type="PROSITE" id="PS50052">
    <property type="entry name" value="GUANYLATE_KINASE_2"/>
    <property type="match status" value="1"/>
</dbReference>
<feature type="compositionally biased region" description="Low complexity" evidence="5">
    <location>
        <begin position="433"/>
        <end position="449"/>
    </location>
</feature>
<dbReference type="InterPro" id="IPR020590">
    <property type="entry name" value="Guanylate_kinase_CS"/>
</dbReference>
<evidence type="ECO:0000313" key="10">
    <source>
        <dbReference type="EnsemblMetazoa" id="ACUA017579-PA"/>
    </source>
</evidence>
<dbReference type="CDD" id="cd00071">
    <property type="entry name" value="GMPK"/>
    <property type="match status" value="1"/>
</dbReference>
<feature type="region of interest" description="Disordered" evidence="5">
    <location>
        <begin position="274"/>
        <end position="298"/>
    </location>
</feature>
<feature type="compositionally biased region" description="Acidic residues" evidence="5">
    <location>
        <begin position="277"/>
        <end position="286"/>
    </location>
</feature>
<dbReference type="InterPro" id="IPR001452">
    <property type="entry name" value="SH3_domain"/>
</dbReference>
<dbReference type="InterPro" id="IPR050716">
    <property type="entry name" value="MAGUK"/>
</dbReference>
<feature type="region of interest" description="Disordered" evidence="5">
    <location>
        <begin position="632"/>
        <end position="689"/>
    </location>
</feature>
<dbReference type="FunFam" id="2.30.42.10:FF:000088">
    <property type="entry name" value="MAGUK p55 subfamily member 5"/>
    <property type="match status" value="1"/>
</dbReference>
<dbReference type="SMART" id="SM00228">
    <property type="entry name" value="PDZ"/>
    <property type="match status" value="1"/>
</dbReference>
<dbReference type="Pfam" id="PF00625">
    <property type="entry name" value="Guanylate_kin"/>
    <property type="match status" value="1"/>
</dbReference>
<dbReference type="SUPFAM" id="SSF50156">
    <property type="entry name" value="PDZ domain-like"/>
    <property type="match status" value="1"/>
</dbReference>
<feature type="domain" description="PDZ" evidence="8">
    <location>
        <begin position="971"/>
        <end position="1050"/>
    </location>
</feature>
<dbReference type="Gene3D" id="2.30.30.40">
    <property type="entry name" value="SH3 Domains"/>
    <property type="match status" value="1"/>
</dbReference>
<evidence type="ECO:0000259" key="7">
    <source>
        <dbReference type="PROSITE" id="PS50052"/>
    </source>
</evidence>
<name>A0A182MG91_9DIPT</name>
<comment type="similarity">
    <text evidence="1">Belongs to the MAGUK family.</text>
</comment>
<feature type="region of interest" description="Disordered" evidence="5">
    <location>
        <begin position="420"/>
        <end position="503"/>
    </location>
</feature>
<evidence type="ECO:0000256" key="2">
    <source>
        <dbReference type="ARBA" id="ARBA00022443"/>
    </source>
</evidence>
<dbReference type="Gene3D" id="2.30.42.10">
    <property type="match status" value="1"/>
</dbReference>
<dbReference type="SUPFAM" id="SSF50044">
    <property type="entry name" value="SH3-domain"/>
    <property type="match status" value="1"/>
</dbReference>
<dbReference type="PANTHER" id="PTHR23122">
    <property type="entry name" value="MEMBRANE-ASSOCIATED GUANYLATE KINASE MAGUK"/>
    <property type="match status" value="1"/>
</dbReference>
<dbReference type="InterPro" id="IPR014775">
    <property type="entry name" value="L27_C"/>
</dbReference>
<evidence type="ECO:0000259" key="6">
    <source>
        <dbReference type="PROSITE" id="PS50002"/>
    </source>
</evidence>
<dbReference type="GO" id="GO:0030054">
    <property type="term" value="C:cell junction"/>
    <property type="evidence" value="ECO:0007669"/>
    <property type="project" value="UniProtKB-ARBA"/>
</dbReference>
<feature type="domain" description="Guanylate kinase-like" evidence="7">
    <location>
        <begin position="1213"/>
        <end position="1393"/>
    </location>
</feature>
<protein>
    <recommendedName>
        <fullName evidence="12">Guanylate kinase-like domain-containing protein</fullName>
    </recommendedName>
</protein>
<evidence type="ECO:0000256" key="3">
    <source>
        <dbReference type="ARBA" id="ARBA00022737"/>
    </source>
</evidence>
<dbReference type="InterPro" id="IPR035601">
    <property type="entry name" value="MPP5_SH3"/>
</dbReference>
<evidence type="ECO:0000256" key="1">
    <source>
        <dbReference type="ARBA" id="ARBA00007014"/>
    </source>
</evidence>
<dbReference type="Gene3D" id="1.20.1270.460">
    <property type="match status" value="1"/>
</dbReference>
<reference evidence="10" key="2">
    <citation type="submission" date="2020-05" db="UniProtKB">
        <authorList>
            <consortium name="EnsemblMetazoa"/>
        </authorList>
    </citation>
    <scope>IDENTIFICATION</scope>
    <source>
        <strain evidence="10">A-37</strain>
    </source>
</reference>
<dbReference type="SMART" id="SM00072">
    <property type="entry name" value="GuKc"/>
    <property type="match status" value="1"/>
</dbReference>
<evidence type="ECO:0000259" key="8">
    <source>
        <dbReference type="PROSITE" id="PS50106"/>
    </source>
</evidence>
<feature type="compositionally biased region" description="Low complexity" evidence="5">
    <location>
        <begin position="569"/>
        <end position="581"/>
    </location>
</feature>
<dbReference type="InterPro" id="IPR001478">
    <property type="entry name" value="PDZ"/>
</dbReference>
<sequence length="1409" mass="153444">MWLIAGELGNAVQDAFVIAVEQQARERLQRLSALKRITPLNQQSQAKGGATQDLSFLKEASPIYVTSLSSNSVTGTNTSTTVTAGVKTTFIAGANNNINNNTINNNSSSTGGVQTQQNATNNNSNCTNLGGVTTNTTTGSIARQQPGMQVNVGTEGGMASSGTAGGYANVRQSLGPTGTSSGAFKGPQPAIASDGPQLVGPSPNNNNTLALSTASASGSASAYHLHHSLVNNNNLTSNIGKPQGLDSTANSYYSNLTNTFLANGHGSKRELATLSEGELEPQDEPQYESSGNISRGGTEVLLGDQNLRQENRSVREWEKTNRSHTTLAYQSETEAMDDSALRSGTTWKNNLRFPHRTVWNRPRRRSGSSIVVLGGDDTLKPSIPIDDYQEDLEMYNMLAANQDNGPHREMAVDVPESFIARNKTPPRYPPPRSTTAVTAPATPATPASAQVNHVSNAMPQVAKHHHQQQHHQQQHHHHHHHHHHPPPPPGHHHPTTNGGVSLELEPLDSYSDRHLSSLDSSQEYVKKGGSSKGPSSLGSVTSEFEPSLNNGYGPLRKHTTNAGGDLRDSLSTNRSTSPSSSGDLGPPEYDVGPHRELPVDVPDSFVEIVKGPPRYPPPKPLIIKDAIRKKESCSSSESIDKPIPQSQSPARNELNGSTKPVPPPRDHLRIEKDGRLTNRAPVPAPQVPDRKIVPNASQHQHIGQVLEPTPDQLDSIKKFQEQLRRRREDEERIAAQNDFLRNSLRGSQRLRALQDNPIEKPPVGVDNEGYADDEVVEKIIGYSELVAALQRLQGHLNKHGLAALAGRVTAAQSLLLGPGIARALAVRTAVLERRRPKVPNPICPNAQALAKDCVESLAQSGSPTAIELCDLLSTYEMEGLLLAHDRIASTTDRSPIASYGGSPVTVAMPSLSNNNINNNTLTSAVKPATVMPSIPNNASLVNNNNNNIAKREPMSVPLGVLRDGSQDHIKIIQIEKSSEPLGATIRNEGEAVVIGRVVRGGAAEKSGLLHEGDEILEVNGIEMRGKSVNDVCALLGSMTGTLTFLVVPAGVPQILPGLGMRDPPVLHVRAHFDYDPEDDLYIPCRELGISFQKGDVLHVISRDDPNWWQAYREGEEDQTLAGLIPSQSFQHQRESMKLAIAGEVGLRTRKDINGKAGGGSTLLCARKGRKKKKKASSEHGYPLYATATADDPDPEEILTYEEVALYYPRASHKRPIVLIGPPNIGRHELRQRLMADSERFAAAIPHTSRAQREGEVPGQDYHFISRQQFESDILARKFVEHGEYEKAYYGTSLEAIRAVVASGKICVLNLHPQSLKLLRSSDLKPYTVLVAPPSLEKLRQKRIRTGEPYKEEELKEIIATARDMEARWGHLFDMIIINNDTERAYHQLLAEINSLEREPQWVPSSWLHN</sequence>
<dbReference type="Pfam" id="PF07653">
    <property type="entry name" value="SH3_2"/>
    <property type="match status" value="1"/>
</dbReference>
<feature type="domain" description="L27" evidence="9">
    <location>
        <begin position="839"/>
        <end position="895"/>
    </location>
</feature>
<dbReference type="CDD" id="cd06798">
    <property type="entry name" value="PDZ_MPP5-like"/>
    <property type="match status" value="1"/>
</dbReference>
<dbReference type="PROSITE" id="PS00856">
    <property type="entry name" value="GUANYLATE_KINASE_1"/>
    <property type="match status" value="1"/>
</dbReference>
<feature type="region of interest" description="Disordered" evidence="5">
    <location>
        <begin position="523"/>
        <end position="598"/>
    </location>
</feature>
<dbReference type="PROSITE" id="PS50002">
    <property type="entry name" value="SH3"/>
    <property type="match status" value="1"/>
</dbReference>
<dbReference type="InterPro" id="IPR008144">
    <property type="entry name" value="Guanylate_kin-like_dom"/>
</dbReference>
<reference evidence="11" key="1">
    <citation type="submission" date="2013-09" db="EMBL/GenBank/DDBJ databases">
        <title>The Genome Sequence of Anopheles culicifacies species A.</title>
        <authorList>
            <consortium name="The Broad Institute Genomics Platform"/>
            <person name="Neafsey D.E."/>
            <person name="Besansky N."/>
            <person name="Howell P."/>
            <person name="Walton C."/>
            <person name="Young S.K."/>
            <person name="Zeng Q."/>
            <person name="Gargeya S."/>
            <person name="Fitzgerald M."/>
            <person name="Haas B."/>
            <person name="Abouelleil A."/>
            <person name="Allen A.W."/>
            <person name="Alvarado L."/>
            <person name="Arachchi H.M."/>
            <person name="Berlin A.M."/>
            <person name="Chapman S.B."/>
            <person name="Gainer-Dewar J."/>
            <person name="Goldberg J."/>
            <person name="Griggs A."/>
            <person name="Gujja S."/>
            <person name="Hansen M."/>
            <person name="Howarth C."/>
            <person name="Imamovic A."/>
            <person name="Ireland A."/>
            <person name="Larimer J."/>
            <person name="McCowan C."/>
            <person name="Murphy C."/>
            <person name="Pearson M."/>
            <person name="Poon T.W."/>
            <person name="Priest M."/>
            <person name="Roberts A."/>
            <person name="Saif S."/>
            <person name="Shea T."/>
            <person name="Sisk P."/>
            <person name="Sykes S."/>
            <person name="Wortman J."/>
            <person name="Nusbaum C."/>
            <person name="Birren B."/>
        </authorList>
    </citation>
    <scope>NUCLEOTIDE SEQUENCE [LARGE SCALE GENOMIC DNA]</scope>
    <source>
        <strain evidence="11">A-37</strain>
    </source>
</reference>
<dbReference type="EnsemblMetazoa" id="ACUA017579-RA">
    <property type="protein sequence ID" value="ACUA017579-PA"/>
    <property type="gene ID" value="ACUA017579"/>
</dbReference>